<dbReference type="EMBL" id="JABXJJ020000049">
    <property type="protein sequence ID" value="MDI5973644.1"/>
    <property type="molecule type" value="Genomic_DNA"/>
</dbReference>
<name>A0AA90H521_9ACTN</name>
<proteinExistence type="predicted"/>
<sequence length="287" mass="29722">MPYDQDRQNRTDGGERPAAPREKFNGPNRPLTPDAPADTAAAVPSGFSAPEAAPADRAPEPDRTGAEAPDTSVSQAPDTSADVAPERETGADGTRDRETTPDRAQGWETAADRTAGPDTAADRAQGWETAADRTAGPDTAADRTAERQNAAGPLTDRTADPSPAGTADHSTGPATATGTTAGTTTGASASAGDDGTHLGLVDGGRAAGIEQRAQQAAMGFIDGPRHAAEEMDALFEEVSALFTDGLAARRDQVRKLWSAGDGHAEDTEELRQAVQRYRQLVRGLIDA</sequence>
<dbReference type="AlphaFoldDB" id="A0AA90H521"/>
<evidence type="ECO:0000313" key="2">
    <source>
        <dbReference type="EMBL" id="MDI5973644.1"/>
    </source>
</evidence>
<evidence type="ECO:0000256" key="1">
    <source>
        <dbReference type="SAM" id="MobiDB-lite"/>
    </source>
</evidence>
<protein>
    <submittedName>
        <fullName evidence="2">Uncharacterized protein</fullName>
    </submittedName>
</protein>
<feature type="region of interest" description="Disordered" evidence="1">
    <location>
        <begin position="1"/>
        <end position="199"/>
    </location>
</feature>
<dbReference type="RefSeq" id="WP_282699096.1">
    <property type="nucleotide sequence ID" value="NZ_JABXJJ020000049.1"/>
</dbReference>
<comment type="caution">
    <text evidence="2">The sequence shown here is derived from an EMBL/GenBank/DDBJ whole genome shotgun (WGS) entry which is preliminary data.</text>
</comment>
<organism evidence="2">
    <name type="scientific">Streptantibioticus silvisoli</name>
    <dbReference type="NCBI Taxonomy" id="2705255"/>
    <lineage>
        <taxon>Bacteria</taxon>
        <taxon>Bacillati</taxon>
        <taxon>Actinomycetota</taxon>
        <taxon>Actinomycetes</taxon>
        <taxon>Kitasatosporales</taxon>
        <taxon>Streptomycetaceae</taxon>
        <taxon>Streptantibioticus</taxon>
    </lineage>
</organism>
<accession>A0AA90H521</accession>
<feature type="compositionally biased region" description="Low complexity" evidence="1">
    <location>
        <begin position="170"/>
        <end position="193"/>
    </location>
</feature>
<reference evidence="2" key="1">
    <citation type="submission" date="2023-05" db="EMBL/GenBank/DDBJ databases">
        <title>Streptantibioticus silvisoli sp. nov., acidotolerant actinomycetes 1 from pine litter.</title>
        <authorList>
            <person name="Swiecimska M."/>
            <person name="Golinska P."/>
            <person name="Sangal V."/>
            <person name="Wachnowicz B."/>
            <person name="Goodfellow M."/>
        </authorList>
    </citation>
    <scope>NUCLEOTIDE SEQUENCE</scope>
    <source>
        <strain evidence="2">SL13</strain>
    </source>
</reference>
<gene>
    <name evidence="2" type="ORF">POF50_030625</name>
</gene>
<feature type="compositionally biased region" description="Basic and acidic residues" evidence="1">
    <location>
        <begin position="1"/>
        <end position="24"/>
    </location>
</feature>
<feature type="compositionally biased region" description="Basic and acidic residues" evidence="1">
    <location>
        <begin position="84"/>
        <end position="101"/>
    </location>
</feature>
<feature type="compositionally biased region" description="Low complexity" evidence="1">
    <location>
        <begin position="32"/>
        <end position="42"/>
    </location>
</feature>